<dbReference type="RefSeq" id="WP_307200914.1">
    <property type="nucleotide sequence ID" value="NZ_JAUSSU010000001.1"/>
</dbReference>
<dbReference type="SMART" id="SM00342">
    <property type="entry name" value="HTH_ARAC"/>
    <property type="match status" value="1"/>
</dbReference>
<dbReference type="Pfam" id="PF12833">
    <property type="entry name" value="HTH_18"/>
    <property type="match status" value="1"/>
</dbReference>
<keyword evidence="2" id="KW-0238">DNA-binding</keyword>
<organism evidence="7 8">
    <name type="scientific">Paenibacillus harenae</name>
    <dbReference type="NCBI Taxonomy" id="306543"/>
    <lineage>
        <taxon>Bacteria</taxon>
        <taxon>Bacillati</taxon>
        <taxon>Bacillota</taxon>
        <taxon>Bacilli</taxon>
        <taxon>Bacillales</taxon>
        <taxon>Paenibacillaceae</taxon>
        <taxon>Paenibacillus</taxon>
    </lineage>
</organism>
<dbReference type="Gene3D" id="3.40.50.2300">
    <property type="match status" value="1"/>
</dbReference>
<name>A0ABT9TUZ7_PAEHA</name>
<accession>A0ABT9TUZ7</accession>
<gene>
    <name evidence="7" type="ORF">J2T15_000600</name>
</gene>
<evidence type="ECO:0000259" key="5">
    <source>
        <dbReference type="PROSITE" id="PS01124"/>
    </source>
</evidence>
<dbReference type="InterPro" id="IPR020449">
    <property type="entry name" value="Tscrpt_reg_AraC-type_HTH"/>
</dbReference>
<dbReference type="InterPro" id="IPR011006">
    <property type="entry name" value="CheY-like_superfamily"/>
</dbReference>
<dbReference type="PROSITE" id="PS50110">
    <property type="entry name" value="RESPONSE_REGULATORY"/>
    <property type="match status" value="1"/>
</dbReference>
<feature type="domain" description="Response regulatory" evidence="6">
    <location>
        <begin position="2"/>
        <end position="119"/>
    </location>
</feature>
<dbReference type="EMBL" id="JAUSSU010000001">
    <property type="protein sequence ID" value="MDQ0111184.1"/>
    <property type="molecule type" value="Genomic_DNA"/>
</dbReference>
<dbReference type="Gene3D" id="1.10.10.60">
    <property type="entry name" value="Homeodomain-like"/>
    <property type="match status" value="2"/>
</dbReference>
<dbReference type="InterPro" id="IPR001789">
    <property type="entry name" value="Sig_transdc_resp-reg_receiver"/>
</dbReference>
<dbReference type="Pfam" id="PF17853">
    <property type="entry name" value="GGDEF_2"/>
    <property type="match status" value="1"/>
</dbReference>
<proteinExistence type="predicted"/>
<dbReference type="PANTHER" id="PTHR43280">
    <property type="entry name" value="ARAC-FAMILY TRANSCRIPTIONAL REGULATOR"/>
    <property type="match status" value="1"/>
</dbReference>
<evidence type="ECO:0000256" key="2">
    <source>
        <dbReference type="ARBA" id="ARBA00023125"/>
    </source>
</evidence>
<dbReference type="PROSITE" id="PS01124">
    <property type="entry name" value="HTH_ARAC_FAMILY_2"/>
    <property type="match status" value="1"/>
</dbReference>
<protein>
    <submittedName>
        <fullName evidence="7">Two-component system response regulator YesN</fullName>
    </submittedName>
</protein>
<feature type="domain" description="HTH araC/xylS-type" evidence="5">
    <location>
        <begin position="439"/>
        <end position="536"/>
    </location>
</feature>
<evidence type="ECO:0000259" key="6">
    <source>
        <dbReference type="PROSITE" id="PS50110"/>
    </source>
</evidence>
<dbReference type="Pfam" id="PF00072">
    <property type="entry name" value="Response_reg"/>
    <property type="match status" value="1"/>
</dbReference>
<keyword evidence="1" id="KW-0805">Transcription regulation</keyword>
<feature type="modified residue" description="4-aspartylphosphate" evidence="4">
    <location>
        <position position="54"/>
    </location>
</feature>
<keyword evidence="3" id="KW-0804">Transcription</keyword>
<dbReference type="PRINTS" id="PR00032">
    <property type="entry name" value="HTHARAC"/>
</dbReference>
<keyword evidence="4" id="KW-0597">Phosphoprotein</keyword>
<dbReference type="InterPro" id="IPR009057">
    <property type="entry name" value="Homeodomain-like_sf"/>
</dbReference>
<dbReference type="PANTHER" id="PTHR43280:SF10">
    <property type="entry name" value="REGULATORY PROTEIN POCR"/>
    <property type="match status" value="1"/>
</dbReference>
<evidence type="ECO:0000256" key="3">
    <source>
        <dbReference type="ARBA" id="ARBA00023163"/>
    </source>
</evidence>
<evidence type="ECO:0000256" key="4">
    <source>
        <dbReference type="PROSITE-ProRule" id="PRU00169"/>
    </source>
</evidence>
<dbReference type="InterPro" id="IPR018060">
    <property type="entry name" value="HTH_AraC"/>
</dbReference>
<dbReference type="InterPro" id="IPR041522">
    <property type="entry name" value="CdaR_GGDEF"/>
</dbReference>
<sequence>MKILIVDDETAVYEHLKALIPWEELGWSIAGHALNGEEACELVRFHNPQLILTDVRMPIMDGLKFMEWLRQTGNTAEVIVLSGHGDFEYSRKAFLQGAFDYVLKPVQEAELLQVLDLVVEKLHQNSAVKTEQIRQTAVIRSGLSVLTDELFTHAVSSGEIDEHELFVRAEQLQIELPENGYYLAVLRILNQEEKVNAKYKGDRGVFHFAVRNIVRESLEHASKLIVYRQLTKSNEIILLCASRDKEDKRLPVLLVRTLQSLQKYLHVHAKLGVSLHKTKLSKLSAAYREASHALDSIPLDDKELIAYYGAGTSIKQEAGMTEPYSDIWKQIGLSVEMLLETGILRDGKLLMTKLNEAFEDKALAGIRGRELKISASVLLEKIEAKSQNEDVLLLVSEGKNRLLEMNVPQLKELLTQIFERLLSLTGNERRLKNGKALIEVICRYIEEHYRTVTLDDISQRFYLNKNYFCTLFKQATELSFMEFVTEIRMKHAKRLLKESELKTYEIAEQVGYMDQRYFSQVFKKAVGMQPTQYKRKEQS</sequence>
<dbReference type="SMART" id="SM00448">
    <property type="entry name" value="REC"/>
    <property type="match status" value="1"/>
</dbReference>
<evidence type="ECO:0000256" key="1">
    <source>
        <dbReference type="ARBA" id="ARBA00023015"/>
    </source>
</evidence>
<reference evidence="7 8" key="1">
    <citation type="submission" date="2023-07" db="EMBL/GenBank/DDBJ databases">
        <title>Sorghum-associated microbial communities from plants grown in Nebraska, USA.</title>
        <authorList>
            <person name="Schachtman D."/>
        </authorList>
    </citation>
    <scope>NUCLEOTIDE SEQUENCE [LARGE SCALE GENOMIC DNA]</scope>
    <source>
        <strain evidence="7 8">CC482</strain>
    </source>
</reference>
<dbReference type="Proteomes" id="UP001229346">
    <property type="component" value="Unassembled WGS sequence"/>
</dbReference>
<comment type="caution">
    <text evidence="7">The sequence shown here is derived from an EMBL/GenBank/DDBJ whole genome shotgun (WGS) entry which is preliminary data.</text>
</comment>
<evidence type="ECO:0000313" key="7">
    <source>
        <dbReference type="EMBL" id="MDQ0111184.1"/>
    </source>
</evidence>
<dbReference type="SUPFAM" id="SSF52172">
    <property type="entry name" value="CheY-like"/>
    <property type="match status" value="1"/>
</dbReference>
<keyword evidence="8" id="KW-1185">Reference proteome</keyword>
<dbReference type="SUPFAM" id="SSF46689">
    <property type="entry name" value="Homeodomain-like"/>
    <property type="match status" value="2"/>
</dbReference>
<evidence type="ECO:0000313" key="8">
    <source>
        <dbReference type="Proteomes" id="UP001229346"/>
    </source>
</evidence>
<dbReference type="CDD" id="cd17536">
    <property type="entry name" value="REC_YesN-like"/>
    <property type="match status" value="1"/>
</dbReference>